<gene>
    <name evidence="3" type="ORF">GSOID_T00007855001</name>
</gene>
<dbReference type="SUPFAM" id="SSF56672">
    <property type="entry name" value="DNA/RNA polymerases"/>
    <property type="match status" value="1"/>
</dbReference>
<organism evidence="3">
    <name type="scientific">Oikopleura dioica</name>
    <name type="common">Tunicate</name>
    <dbReference type="NCBI Taxonomy" id="34765"/>
    <lineage>
        <taxon>Eukaryota</taxon>
        <taxon>Metazoa</taxon>
        <taxon>Chordata</taxon>
        <taxon>Tunicata</taxon>
        <taxon>Appendicularia</taxon>
        <taxon>Copelata</taxon>
        <taxon>Oikopleuridae</taxon>
        <taxon>Oikopleura</taxon>
    </lineage>
</organism>
<dbReference type="AlphaFoldDB" id="E4XCI7"/>
<dbReference type="OrthoDB" id="10058156at2759"/>
<dbReference type="Gene3D" id="3.10.20.370">
    <property type="match status" value="1"/>
</dbReference>
<keyword evidence="4" id="KW-1185">Reference proteome</keyword>
<dbReference type="InterPro" id="IPR043502">
    <property type="entry name" value="DNA/RNA_pol_sf"/>
</dbReference>
<dbReference type="FunFam" id="3.10.20.370:FF:000001">
    <property type="entry name" value="Retrovirus-related Pol polyprotein from transposon 17.6-like protein"/>
    <property type="match status" value="1"/>
</dbReference>
<sequence length="93" mass="10648">MTKEAQVAFATAKKRISSDKVYAYADFDKPFILVCDASAVAMGALLIQIHDKKQKIVAAASKTFTECEQRWSTSERECYCIVTMCERFDYYLR</sequence>
<name>E4XCI7_OIKDI</name>
<proteinExistence type="predicted"/>
<dbReference type="PANTHER" id="PTHR37984:SF5">
    <property type="entry name" value="PROTEIN NYNRIN-LIKE"/>
    <property type="match status" value="1"/>
</dbReference>
<evidence type="ECO:0000256" key="1">
    <source>
        <dbReference type="ARBA" id="ARBA00023268"/>
    </source>
</evidence>
<dbReference type="InterPro" id="IPR041577">
    <property type="entry name" value="RT_RNaseH_2"/>
</dbReference>
<dbReference type="EMBL" id="FN653036">
    <property type="protein sequence ID" value="CBY09312.1"/>
    <property type="molecule type" value="Genomic_DNA"/>
</dbReference>
<accession>E4XCI7</accession>
<dbReference type="PANTHER" id="PTHR37984">
    <property type="entry name" value="PROTEIN CBG26694"/>
    <property type="match status" value="1"/>
</dbReference>
<evidence type="ECO:0000313" key="3">
    <source>
        <dbReference type="EMBL" id="CBY09312.1"/>
    </source>
</evidence>
<keyword evidence="1" id="KW-0511">Multifunctional enzyme</keyword>
<reference evidence="3" key="1">
    <citation type="journal article" date="2010" name="Science">
        <title>Plasticity of animal genome architecture unmasked by rapid evolution of a pelagic tunicate.</title>
        <authorList>
            <person name="Denoeud F."/>
            <person name="Henriet S."/>
            <person name="Mungpakdee S."/>
            <person name="Aury J.M."/>
            <person name="Da Silva C."/>
            <person name="Brinkmann H."/>
            <person name="Mikhaleva J."/>
            <person name="Olsen L.C."/>
            <person name="Jubin C."/>
            <person name="Canestro C."/>
            <person name="Bouquet J.M."/>
            <person name="Danks G."/>
            <person name="Poulain J."/>
            <person name="Campsteijn C."/>
            <person name="Adamski M."/>
            <person name="Cross I."/>
            <person name="Yadetie F."/>
            <person name="Muffato M."/>
            <person name="Louis A."/>
            <person name="Butcher S."/>
            <person name="Tsagkogeorga G."/>
            <person name="Konrad A."/>
            <person name="Singh S."/>
            <person name="Jensen M.F."/>
            <person name="Cong E.H."/>
            <person name="Eikeseth-Otteraa H."/>
            <person name="Noel B."/>
            <person name="Anthouard V."/>
            <person name="Porcel B.M."/>
            <person name="Kachouri-Lafond R."/>
            <person name="Nishino A."/>
            <person name="Ugolini M."/>
            <person name="Chourrout P."/>
            <person name="Nishida H."/>
            <person name="Aasland R."/>
            <person name="Huzurbazar S."/>
            <person name="Westhof E."/>
            <person name="Delsuc F."/>
            <person name="Lehrach H."/>
            <person name="Reinhardt R."/>
            <person name="Weissenbach J."/>
            <person name="Roy S.W."/>
            <person name="Artiguenave F."/>
            <person name="Postlethwait J.H."/>
            <person name="Manak J.R."/>
            <person name="Thompson E.M."/>
            <person name="Jaillon O."/>
            <person name="Du Pasquier L."/>
            <person name="Boudinot P."/>
            <person name="Liberles D.A."/>
            <person name="Volff J.N."/>
            <person name="Philippe H."/>
            <person name="Lenhard B."/>
            <person name="Roest Crollius H."/>
            <person name="Wincker P."/>
            <person name="Chourrout D."/>
        </authorList>
    </citation>
    <scope>NUCLEOTIDE SEQUENCE [LARGE SCALE GENOMIC DNA]</scope>
</reference>
<feature type="domain" description="Reverse transcriptase/retrotransposon-derived protein RNase H-like" evidence="2">
    <location>
        <begin position="1"/>
        <end position="92"/>
    </location>
</feature>
<protein>
    <recommendedName>
        <fullName evidence="2">Reverse transcriptase/retrotransposon-derived protein RNase H-like domain-containing protein</fullName>
    </recommendedName>
</protein>
<dbReference type="Proteomes" id="UP000001307">
    <property type="component" value="Unassembled WGS sequence"/>
</dbReference>
<evidence type="ECO:0000259" key="2">
    <source>
        <dbReference type="Pfam" id="PF17919"/>
    </source>
</evidence>
<dbReference type="InterPro" id="IPR050951">
    <property type="entry name" value="Retrovirus_Pol_polyprotein"/>
</dbReference>
<dbReference type="InParanoid" id="E4XCI7"/>
<dbReference type="GO" id="GO:0003824">
    <property type="term" value="F:catalytic activity"/>
    <property type="evidence" value="ECO:0007669"/>
    <property type="project" value="UniProtKB-KW"/>
</dbReference>
<dbReference type="Pfam" id="PF17919">
    <property type="entry name" value="RT_RNaseH_2"/>
    <property type="match status" value="1"/>
</dbReference>
<evidence type="ECO:0000313" key="4">
    <source>
        <dbReference type="Proteomes" id="UP000001307"/>
    </source>
</evidence>